<sequence length="335" mass="36268">MSSGPAQTITALMEGYYVVRILDAFHSAGLLDHLSAGATVDALSAKFGYERDRLAALLDYLSLRSDVVKKTALGYHVATEDPETQFALHLLDQYVGAYGPCLEALSDILGGRVDGGALVDRARHAAAFARADRSQADLDTLRLLSELRINNLVDLGCSTAGLMIEYALRNPEARCIGIDCSEPAIEEAQRRIARSGLSGQVRAVEGDLSEVDGLLSVEERDAVECVIATNVANAYFSDPDGTEIDAWFATLKTAFPRRIMLLGDYFGSLGHPLDDASARARGLFHDVAQLLSGQGIPPGSLVKWTEVLERNGCTIIRSFEGEGGDMRRFILLYQL</sequence>
<gene>
    <name evidence="2" type="ORF">SAMN04488021_1634</name>
</gene>
<keyword evidence="2" id="KW-0489">Methyltransferase</keyword>
<evidence type="ECO:0000313" key="2">
    <source>
        <dbReference type="EMBL" id="SFI06871.1"/>
    </source>
</evidence>
<name>A0A1I3F7U4_9RHOB</name>
<organism evidence="2 3">
    <name type="scientific">Paracoccus aminovorans</name>
    <dbReference type="NCBI Taxonomy" id="34004"/>
    <lineage>
        <taxon>Bacteria</taxon>
        <taxon>Pseudomonadati</taxon>
        <taxon>Pseudomonadota</taxon>
        <taxon>Alphaproteobacteria</taxon>
        <taxon>Rhodobacterales</taxon>
        <taxon>Paracoccaceae</taxon>
        <taxon>Paracoccus</taxon>
    </lineage>
</organism>
<dbReference type="GO" id="GO:0032259">
    <property type="term" value="P:methylation"/>
    <property type="evidence" value="ECO:0007669"/>
    <property type="project" value="UniProtKB-KW"/>
</dbReference>
<dbReference type="CDD" id="cd02440">
    <property type="entry name" value="AdoMet_MTases"/>
    <property type="match status" value="1"/>
</dbReference>
<dbReference type="InterPro" id="IPR041698">
    <property type="entry name" value="Methyltransf_25"/>
</dbReference>
<dbReference type="Pfam" id="PF13649">
    <property type="entry name" value="Methyltransf_25"/>
    <property type="match status" value="1"/>
</dbReference>
<evidence type="ECO:0000259" key="1">
    <source>
        <dbReference type="Pfam" id="PF13649"/>
    </source>
</evidence>
<dbReference type="SUPFAM" id="SSF53335">
    <property type="entry name" value="S-adenosyl-L-methionine-dependent methyltransferases"/>
    <property type="match status" value="1"/>
</dbReference>
<protein>
    <submittedName>
        <fullName evidence="2">Methyltransferase domain-containing protein</fullName>
    </submittedName>
</protein>
<dbReference type="Gene3D" id="3.40.50.150">
    <property type="entry name" value="Vaccinia Virus protein VP39"/>
    <property type="match status" value="1"/>
</dbReference>
<feature type="domain" description="Methyltransferase" evidence="1">
    <location>
        <begin position="153"/>
        <end position="240"/>
    </location>
</feature>
<accession>A0A1I3F7U4</accession>
<evidence type="ECO:0000313" key="3">
    <source>
        <dbReference type="Proteomes" id="UP000183635"/>
    </source>
</evidence>
<dbReference type="EMBL" id="FOPU01000063">
    <property type="protein sequence ID" value="SFI06871.1"/>
    <property type="molecule type" value="Genomic_DNA"/>
</dbReference>
<dbReference type="OrthoDB" id="9777638at2"/>
<dbReference type="STRING" id="34004.SAMN04488021_1634"/>
<keyword evidence="2" id="KW-0808">Transferase</keyword>
<keyword evidence="3" id="KW-1185">Reference proteome</keyword>
<reference evidence="2 3" key="1">
    <citation type="submission" date="2016-10" db="EMBL/GenBank/DDBJ databases">
        <authorList>
            <person name="de Groot N.N."/>
        </authorList>
    </citation>
    <scope>NUCLEOTIDE SEQUENCE [LARGE SCALE GENOMIC DNA]</scope>
    <source>
        <strain evidence="2 3">DSM 8537</strain>
    </source>
</reference>
<dbReference type="Proteomes" id="UP000183635">
    <property type="component" value="Unassembled WGS sequence"/>
</dbReference>
<dbReference type="AlphaFoldDB" id="A0A1I3F7U4"/>
<dbReference type="GO" id="GO:0008168">
    <property type="term" value="F:methyltransferase activity"/>
    <property type="evidence" value="ECO:0007669"/>
    <property type="project" value="UniProtKB-KW"/>
</dbReference>
<proteinExistence type="predicted"/>
<dbReference type="InterPro" id="IPR029063">
    <property type="entry name" value="SAM-dependent_MTases_sf"/>
</dbReference>